<dbReference type="STRING" id="1197717.BED41_12610"/>
<proteinExistence type="predicted"/>
<dbReference type="SUPFAM" id="SSF53756">
    <property type="entry name" value="UDP-Glycosyltransferase/glycogen phosphorylase"/>
    <property type="match status" value="1"/>
</dbReference>
<keyword evidence="4" id="KW-1185">Reference proteome</keyword>
<dbReference type="PANTHER" id="PTHR30160">
    <property type="entry name" value="TETRAACYLDISACCHARIDE 4'-KINASE-RELATED"/>
    <property type="match status" value="1"/>
</dbReference>
<evidence type="ECO:0000256" key="2">
    <source>
        <dbReference type="ARBA" id="ARBA00022679"/>
    </source>
</evidence>
<dbReference type="EMBL" id="CP016757">
    <property type="protein sequence ID" value="ANZ45851.1"/>
    <property type="molecule type" value="Genomic_DNA"/>
</dbReference>
<evidence type="ECO:0000313" key="4">
    <source>
        <dbReference type="Proteomes" id="UP000093044"/>
    </source>
</evidence>
<protein>
    <recommendedName>
        <fullName evidence="5">Lipopolysaccharide heptosyltransferase</fullName>
    </recommendedName>
</protein>
<evidence type="ECO:0000313" key="3">
    <source>
        <dbReference type="EMBL" id="ANZ45851.1"/>
    </source>
</evidence>
<gene>
    <name evidence="3" type="ORF">BED41_12610</name>
</gene>
<dbReference type="InterPro" id="IPR051199">
    <property type="entry name" value="LPS_LOS_Heptosyltrfase"/>
</dbReference>
<dbReference type="RefSeq" id="WP_066746926.1">
    <property type="nucleotide sequence ID" value="NZ_CP016757.1"/>
</dbReference>
<dbReference type="CDD" id="cd03789">
    <property type="entry name" value="GT9_LPS_heptosyltransferase"/>
    <property type="match status" value="1"/>
</dbReference>
<evidence type="ECO:0008006" key="5">
    <source>
        <dbReference type="Google" id="ProtNLM"/>
    </source>
</evidence>
<dbReference type="Proteomes" id="UP000093044">
    <property type="component" value="Chromosome"/>
</dbReference>
<dbReference type="Gene3D" id="3.40.50.2000">
    <property type="entry name" value="Glycogen Phosphorylase B"/>
    <property type="match status" value="2"/>
</dbReference>
<keyword evidence="1" id="KW-0328">Glycosyltransferase</keyword>
<evidence type="ECO:0000256" key="1">
    <source>
        <dbReference type="ARBA" id="ARBA00022676"/>
    </source>
</evidence>
<accession>A0A1B2I7A1</accession>
<sequence length="319" mass="36034">MHYPQNVLFLRFSSLGDVIFANYTAMRIKEKNPDFRLTWLVDSFYADIVRTQPWVDDVMVWDRKRTKNRGFLEILRQVRRRRFDILVDMHTSDRTSLFSFLCGIPVRYGCKKRFPFSHTHFSFDDLMDTTLPVSRCKRYLYAPRTVNDAAHVSVPAGSAAIGLAIGASHAVKRWPVRRWIEFCRFAETKGFYLLLLGSGADEVGMAEEIVSAAASRYIINKVGALSITDTIALINELDLVVSGDTGLMHVARALGKPVVGLFGPNFPGVEAEYMDRLGRKYVCHCSNSGCEKLECSRQCLEDISAAEVFEGVETLLPNI</sequence>
<dbReference type="GO" id="GO:0005829">
    <property type="term" value="C:cytosol"/>
    <property type="evidence" value="ECO:0007669"/>
    <property type="project" value="TreeGrafter"/>
</dbReference>
<name>A0A1B2I7A1_9BACT</name>
<dbReference type="InterPro" id="IPR002201">
    <property type="entry name" value="Glyco_trans_9"/>
</dbReference>
<dbReference type="AlphaFoldDB" id="A0A1B2I7A1"/>
<dbReference type="GO" id="GO:0009244">
    <property type="term" value="P:lipopolysaccharide core region biosynthetic process"/>
    <property type="evidence" value="ECO:0007669"/>
    <property type="project" value="TreeGrafter"/>
</dbReference>
<dbReference type="OrthoDB" id="9797795at2"/>
<organism evidence="3 4">
    <name type="scientific">Cloacibacillus porcorum</name>
    <dbReference type="NCBI Taxonomy" id="1197717"/>
    <lineage>
        <taxon>Bacteria</taxon>
        <taxon>Thermotogati</taxon>
        <taxon>Synergistota</taxon>
        <taxon>Synergistia</taxon>
        <taxon>Synergistales</taxon>
        <taxon>Synergistaceae</taxon>
        <taxon>Cloacibacillus</taxon>
    </lineage>
</organism>
<dbReference type="GO" id="GO:0008713">
    <property type="term" value="F:ADP-heptose-lipopolysaccharide heptosyltransferase activity"/>
    <property type="evidence" value="ECO:0007669"/>
    <property type="project" value="TreeGrafter"/>
</dbReference>
<dbReference type="Pfam" id="PF01075">
    <property type="entry name" value="Glyco_transf_9"/>
    <property type="match status" value="1"/>
</dbReference>
<reference evidence="3" key="1">
    <citation type="submission" date="2016-08" db="EMBL/GenBank/DDBJ databases">
        <title>Complete genome of Cloacibacillus porcorum.</title>
        <authorList>
            <person name="Looft T."/>
            <person name="Bayles D.O."/>
            <person name="Alt D.P."/>
        </authorList>
    </citation>
    <scope>NUCLEOTIDE SEQUENCE [LARGE SCALE GENOMIC DNA]</scope>
    <source>
        <strain evidence="3">CL-84</strain>
    </source>
</reference>
<keyword evidence="2" id="KW-0808">Transferase</keyword>
<dbReference type="GeneID" id="83058685"/>
<dbReference type="KEGG" id="cpor:BED41_12610"/>